<dbReference type="InterPro" id="IPR004843">
    <property type="entry name" value="Calcineurin-like_PHP"/>
</dbReference>
<sequence>MTRYAVGDVQGCLAPLQCLLKEVAFDPAQDQLWLAGDLINRGPASLDTLRFIKELGDCTRIVLGNHDLHFLAVAHGTRNAGKSDTFDEILNASDCQILVQWLQQQHLIYNDPSHDYTMVHAGIPPIWTVQQASQLAHEVEQVLRGETAADFFSHMYGNEPAVWNDQLEGWTRLRVITNYLTRMRFCTVAGELDFEDKLATIDKPDFKPWFSYPATSNQNIIFGHWAALEGKADNPHVFALDTGCVWGHALTLMNLDTQQMHRCDCAS</sequence>
<evidence type="ECO:0000256" key="5">
    <source>
        <dbReference type="ARBA" id="ARBA00031248"/>
    </source>
</evidence>
<dbReference type="AlphaFoldDB" id="A0A1X9ND13"/>
<keyword evidence="11" id="KW-1185">Reference proteome</keyword>
<evidence type="ECO:0000256" key="2">
    <source>
        <dbReference type="ARBA" id="ARBA00005419"/>
    </source>
</evidence>
<dbReference type="GO" id="GO:0008803">
    <property type="term" value="F:bis(5'-nucleosyl)-tetraphosphatase (symmetrical) activity"/>
    <property type="evidence" value="ECO:0007669"/>
    <property type="project" value="UniProtKB-EC"/>
</dbReference>
<dbReference type="NCBIfam" id="NF001204">
    <property type="entry name" value="PRK00166.1"/>
    <property type="match status" value="1"/>
</dbReference>
<keyword evidence="4" id="KW-0378">Hydrolase</keyword>
<dbReference type="RefSeq" id="WP_085758440.1">
    <property type="nucleotide sequence ID" value="NZ_CP019343.1"/>
</dbReference>
<dbReference type="InterPro" id="IPR029052">
    <property type="entry name" value="Metallo-depent_PP-like"/>
</dbReference>
<comment type="similarity">
    <text evidence="2">Belongs to the Ap4A hydrolase family.</text>
</comment>
<protein>
    <recommendedName>
        <fullName evidence="3">bis(5'-nucleosyl)-tetraphosphatase (symmetrical)</fullName>
        <ecNumber evidence="3">3.6.1.41</ecNumber>
    </recommendedName>
    <alternativeName>
        <fullName evidence="6">Ap4A hydrolase</fullName>
    </alternativeName>
    <alternativeName>
        <fullName evidence="5">Diadenosine 5',5'''-P1,P4-tetraphosphate pyrophosphohydrolase</fullName>
    </alternativeName>
    <alternativeName>
        <fullName evidence="7">Diadenosine tetraphosphatase</fullName>
    </alternativeName>
</protein>
<dbReference type="SUPFAM" id="SSF56300">
    <property type="entry name" value="Metallo-dependent phosphatases"/>
    <property type="match status" value="1"/>
</dbReference>
<comment type="catalytic activity">
    <reaction evidence="8">
        <text>P(1),P(4)-bis(5'-adenosyl) tetraphosphate + H2O = 2 ADP + 2 H(+)</text>
        <dbReference type="Rhea" id="RHEA:24252"/>
        <dbReference type="ChEBI" id="CHEBI:15377"/>
        <dbReference type="ChEBI" id="CHEBI:15378"/>
        <dbReference type="ChEBI" id="CHEBI:58141"/>
        <dbReference type="ChEBI" id="CHEBI:456216"/>
        <dbReference type="EC" id="3.6.1.41"/>
    </reaction>
</comment>
<dbReference type="OrthoDB" id="9807890at2"/>
<dbReference type="Proteomes" id="UP000193450">
    <property type="component" value="Chromosome"/>
</dbReference>
<dbReference type="CDD" id="cd07422">
    <property type="entry name" value="MPP_ApaH"/>
    <property type="match status" value="1"/>
</dbReference>
<organism evidence="10 11">
    <name type="scientific">Oceanicoccus sagamiensis</name>
    <dbReference type="NCBI Taxonomy" id="716816"/>
    <lineage>
        <taxon>Bacteria</taxon>
        <taxon>Pseudomonadati</taxon>
        <taxon>Pseudomonadota</taxon>
        <taxon>Gammaproteobacteria</taxon>
        <taxon>Cellvibrionales</taxon>
        <taxon>Spongiibacteraceae</taxon>
        <taxon>Oceanicoccus</taxon>
    </lineage>
</organism>
<dbReference type="STRING" id="716816.BST96_09300"/>
<dbReference type="EC" id="3.6.1.41" evidence="3"/>
<gene>
    <name evidence="10" type="ORF">BST96_09300</name>
</gene>
<dbReference type="NCBIfam" id="TIGR00668">
    <property type="entry name" value="apaH"/>
    <property type="match status" value="1"/>
</dbReference>
<evidence type="ECO:0000256" key="1">
    <source>
        <dbReference type="ARBA" id="ARBA00003413"/>
    </source>
</evidence>
<dbReference type="InterPro" id="IPR004617">
    <property type="entry name" value="ApaH"/>
</dbReference>
<evidence type="ECO:0000256" key="4">
    <source>
        <dbReference type="ARBA" id="ARBA00022801"/>
    </source>
</evidence>
<evidence type="ECO:0000313" key="11">
    <source>
        <dbReference type="Proteomes" id="UP000193450"/>
    </source>
</evidence>
<evidence type="ECO:0000256" key="3">
    <source>
        <dbReference type="ARBA" id="ARBA00012506"/>
    </source>
</evidence>
<accession>A0A1X9ND13</accession>
<dbReference type="EMBL" id="CP019343">
    <property type="protein sequence ID" value="ARN74302.1"/>
    <property type="molecule type" value="Genomic_DNA"/>
</dbReference>
<proteinExistence type="inferred from homology"/>
<evidence type="ECO:0000256" key="6">
    <source>
        <dbReference type="ARBA" id="ARBA00032248"/>
    </source>
</evidence>
<name>A0A1X9ND13_9GAMM</name>
<evidence type="ECO:0000256" key="8">
    <source>
        <dbReference type="ARBA" id="ARBA00049417"/>
    </source>
</evidence>
<evidence type="ECO:0000256" key="7">
    <source>
        <dbReference type="ARBA" id="ARBA00033210"/>
    </source>
</evidence>
<dbReference type="PANTHER" id="PTHR40942">
    <property type="match status" value="1"/>
</dbReference>
<evidence type="ECO:0000313" key="10">
    <source>
        <dbReference type="EMBL" id="ARN74302.1"/>
    </source>
</evidence>
<dbReference type="KEGG" id="osg:BST96_09300"/>
<dbReference type="PANTHER" id="PTHR40942:SF4">
    <property type="entry name" value="CYTOCHROME C5"/>
    <property type="match status" value="1"/>
</dbReference>
<reference evidence="10 11" key="1">
    <citation type="submission" date="2016-11" db="EMBL/GenBank/DDBJ databases">
        <title>Trade-off between light-utilization and light-protection in marine flavobacteria.</title>
        <authorList>
            <person name="Kumagai Y."/>
        </authorList>
    </citation>
    <scope>NUCLEOTIDE SEQUENCE [LARGE SCALE GENOMIC DNA]</scope>
    <source>
        <strain evidence="10 11">NBRC 107125</strain>
    </source>
</reference>
<feature type="domain" description="Calcineurin-like phosphoesterase" evidence="9">
    <location>
        <begin position="4"/>
        <end position="158"/>
    </location>
</feature>
<evidence type="ECO:0000259" key="9">
    <source>
        <dbReference type="Pfam" id="PF00149"/>
    </source>
</evidence>
<dbReference type="PIRSF" id="PIRSF000903">
    <property type="entry name" value="B5n-ttraPtase_sm"/>
    <property type="match status" value="1"/>
</dbReference>
<dbReference type="Gene3D" id="3.60.21.10">
    <property type="match status" value="1"/>
</dbReference>
<comment type="function">
    <text evidence="1">Hydrolyzes diadenosine 5',5'''-P1,P4-tetraphosphate to yield ADP.</text>
</comment>
<dbReference type="Pfam" id="PF00149">
    <property type="entry name" value="Metallophos"/>
    <property type="match status" value="1"/>
</dbReference>